<dbReference type="Proteomes" id="UP001153269">
    <property type="component" value="Unassembled WGS sequence"/>
</dbReference>
<evidence type="ECO:0000313" key="1">
    <source>
        <dbReference type="EMBL" id="CAB1443588.1"/>
    </source>
</evidence>
<reference evidence="1" key="1">
    <citation type="submission" date="2020-03" db="EMBL/GenBank/DDBJ databases">
        <authorList>
            <person name="Weist P."/>
        </authorList>
    </citation>
    <scope>NUCLEOTIDE SEQUENCE</scope>
</reference>
<proteinExistence type="predicted"/>
<keyword evidence="2" id="KW-1185">Reference proteome</keyword>
<gene>
    <name evidence="1" type="ORF">PLEPLA_LOCUS31304</name>
</gene>
<evidence type="ECO:0000313" key="2">
    <source>
        <dbReference type="Proteomes" id="UP001153269"/>
    </source>
</evidence>
<sequence>MVPERCSSGYSLSQRYTQPSKSCSRRCCRVAYKAIKVRFKLRNIQAPLVNSGRPAKAAKSKVKLRTTRLCSQRRWLTPRPGQTLDGFPMINMLLRHPATRCMMQARILFGMAQRLPPLRALPSASPA</sequence>
<organism evidence="1 2">
    <name type="scientific">Pleuronectes platessa</name>
    <name type="common">European plaice</name>
    <dbReference type="NCBI Taxonomy" id="8262"/>
    <lineage>
        <taxon>Eukaryota</taxon>
        <taxon>Metazoa</taxon>
        <taxon>Chordata</taxon>
        <taxon>Craniata</taxon>
        <taxon>Vertebrata</taxon>
        <taxon>Euteleostomi</taxon>
        <taxon>Actinopterygii</taxon>
        <taxon>Neopterygii</taxon>
        <taxon>Teleostei</taxon>
        <taxon>Neoteleostei</taxon>
        <taxon>Acanthomorphata</taxon>
        <taxon>Carangaria</taxon>
        <taxon>Pleuronectiformes</taxon>
        <taxon>Pleuronectoidei</taxon>
        <taxon>Pleuronectidae</taxon>
        <taxon>Pleuronectes</taxon>
    </lineage>
</organism>
<comment type="caution">
    <text evidence="1">The sequence shown here is derived from an EMBL/GenBank/DDBJ whole genome shotgun (WGS) entry which is preliminary data.</text>
</comment>
<dbReference type="AlphaFoldDB" id="A0A9N7V7N3"/>
<protein>
    <submittedName>
        <fullName evidence="1">Uncharacterized protein</fullName>
    </submittedName>
</protein>
<name>A0A9N7V7N3_PLEPL</name>
<accession>A0A9N7V7N3</accession>
<dbReference type="EMBL" id="CADEAL010003135">
    <property type="protein sequence ID" value="CAB1443588.1"/>
    <property type="molecule type" value="Genomic_DNA"/>
</dbReference>